<name>A0A846WBU1_9NOCA</name>
<sequence>MPTTAALSVIAADAVLWAALTRRVDRAFVLQLVGFVLFTATAVFAQHADLGAARIAVAAGWIAHGLWDYGHRRADRTVARSFAEFCGLVDVLVGLAVLTVP</sequence>
<accession>A0A846WBU1</accession>
<feature type="transmembrane region" description="Helical" evidence="1">
    <location>
        <begin position="28"/>
        <end position="45"/>
    </location>
</feature>
<evidence type="ECO:0000313" key="3">
    <source>
        <dbReference type="Proteomes" id="UP000572007"/>
    </source>
</evidence>
<keyword evidence="3" id="KW-1185">Reference proteome</keyword>
<dbReference type="RefSeq" id="WP_067642263.1">
    <property type="nucleotide sequence ID" value="NZ_JAAXOM010000006.1"/>
</dbReference>
<keyword evidence="1" id="KW-0472">Membrane</keyword>
<evidence type="ECO:0000313" key="2">
    <source>
        <dbReference type="EMBL" id="NKX90134.1"/>
    </source>
</evidence>
<comment type="caution">
    <text evidence="2">The sequence shown here is derived from an EMBL/GenBank/DDBJ whole genome shotgun (WGS) entry which is preliminary data.</text>
</comment>
<organism evidence="2 3">
    <name type="scientific">Nocardia coubleae</name>
    <dbReference type="NCBI Taxonomy" id="356147"/>
    <lineage>
        <taxon>Bacteria</taxon>
        <taxon>Bacillati</taxon>
        <taxon>Actinomycetota</taxon>
        <taxon>Actinomycetes</taxon>
        <taxon>Mycobacteriales</taxon>
        <taxon>Nocardiaceae</taxon>
        <taxon>Nocardia</taxon>
    </lineage>
</organism>
<dbReference type="AlphaFoldDB" id="A0A846WBU1"/>
<evidence type="ECO:0000256" key="1">
    <source>
        <dbReference type="SAM" id="Phobius"/>
    </source>
</evidence>
<dbReference type="EMBL" id="JAAXOM010000006">
    <property type="protein sequence ID" value="NKX90134.1"/>
    <property type="molecule type" value="Genomic_DNA"/>
</dbReference>
<protein>
    <submittedName>
        <fullName evidence="2">Uncharacterized protein</fullName>
    </submittedName>
</protein>
<keyword evidence="1" id="KW-0812">Transmembrane</keyword>
<reference evidence="2 3" key="1">
    <citation type="submission" date="2020-04" db="EMBL/GenBank/DDBJ databases">
        <title>MicrobeNet Type strains.</title>
        <authorList>
            <person name="Nicholson A.C."/>
        </authorList>
    </citation>
    <scope>NUCLEOTIDE SEQUENCE [LARGE SCALE GENOMIC DNA]</scope>
    <source>
        <strain evidence="2 3">DSM 44960</strain>
    </source>
</reference>
<proteinExistence type="predicted"/>
<gene>
    <name evidence="2" type="ORF">HGA10_22865</name>
</gene>
<keyword evidence="1" id="KW-1133">Transmembrane helix</keyword>
<dbReference type="Proteomes" id="UP000572007">
    <property type="component" value="Unassembled WGS sequence"/>
</dbReference>